<evidence type="ECO:0000256" key="2">
    <source>
        <dbReference type="ARBA" id="ARBA00022692"/>
    </source>
</evidence>
<dbReference type="GO" id="GO:0071555">
    <property type="term" value="P:cell wall organization"/>
    <property type="evidence" value="ECO:0007669"/>
    <property type="project" value="UniProtKB-KW"/>
</dbReference>
<dbReference type="NCBIfam" id="TIGR00247">
    <property type="entry name" value="endolytic transglycosylase MltG"/>
    <property type="match status" value="1"/>
</dbReference>
<evidence type="ECO:0000256" key="1">
    <source>
        <dbReference type="ARBA" id="ARBA00022475"/>
    </source>
</evidence>
<reference evidence="8 9" key="1">
    <citation type="submission" date="2018-09" db="EMBL/GenBank/DDBJ databases">
        <title>Sphingomonas peninsula sp. nov., isolated from fildes peninsula, Antarctic soil.</title>
        <authorList>
            <person name="Yingchao G."/>
        </authorList>
    </citation>
    <scope>NUCLEOTIDE SEQUENCE [LARGE SCALE GENOMIC DNA]</scope>
    <source>
        <strain evidence="8 9">YZ-8</strain>
    </source>
</reference>
<accession>A0A494TDJ3</accession>
<comment type="similarity">
    <text evidence="7">Belongs to the transglycosylase MltG family.</text>
</comment>
<dbReference type="Pfam" id="PF02618">
    <property type="entry name" value="YceG"/>
    <property type="match status" value="1"/>
</dbReference>
<comment type="catalytic activity">
    <reaction evidence="7">
        <text>a peptidoglycan chain = a peptidoglycan chain with N-acetyl-1,6-anhydromuramyl-[peptide] at the reducing end + a peptidoglycan chain with N-acetylglucosamine at the non-reducing end.</text>
        <dbReference type="EC" id="4.2.2.29"/>
    </reaction>
</comment>
<evidence type="ECO:0000256" key="3">
    <source>
        <dbReference type="ARBA" id="ARBA00022989"/>
    </source>
</evidence>
<dbReference type="Proteomes" id="UP000276254">
    <property type="component" value="Chromosome"/>
</dbReference>
<keyword evidence="9" id="KW-1185">Reference proteome</keyword>
<dbReference type="RefSeq" id="WP_121155129.1">
    <property type="nucleotide sequence ID" value="NZ_CP032829.1"/>
</dbReference>
<dbReference type="CDD" id="cd08010">
    <property type="entry name" value="MltG_like"/>
    <property type="match status" value="1"/>
</dbReference>
<dbReference type="EMBL" id="CP032829">
    <property type="protein sequence ID" value="AYJ87599.1"/>
    <property type="molecule type" value="Genomic_DNA"/>
</dbReference>
<protein>
    <recommendedName>
        <fullName evidence="7">Endolytic murein transglycosylase</fullName>
        <ecNumber evidence="7">4.2.2.29</ecNumber>
    </recommendedName>
    <alternativeName>
        <fullName evidence="7">Peptidoglycan lytic transglycosylase</fullName>
    </alternativeName>
    <alternativeName>
        <fullName evidence="7">Peptidoglycan polymerization terminase</fullName>
    </alternativeName>
</protein>
<keyword evidence="6 7" id="KW-0961">Cell wall biogenesis/degradation</keyword>
<evidence type="ECO:0000256" key="6">
    <source>
        <dbReference type="ARBA" id="ARBA00023316"/>
    </source>
</evidence>
<organism evidence="8 9">
    <name type="scientific">Sphingomonas paeninsulae</name>
    <dbReference type="NCBI Taxonomy" id="2319844"/>
    <lineage>
        <taxon>Bacteria</taxon>
        <taxon>Pseudomonadati</taxon>
        <taxon>Pseudomonadota</taxon>
        <taxon>Alphaproteobacteria</taxon>
        <taxon>Sphingomonadales</taxon>
        <taxon>Sphingomonadaceae</taxon>
        <taxon>Sphingomonas</taxon>
    </lineage>
</organism>
<dbReference type="EC" id="4.2.2.29" evidence="7"/>
<gene>
    <name evidence="7 8" type="primary">mltG</name>
    <name evidence="8" type="ORF">D3Y57_18830</name>
</gene>
<dbReference type="GO" id="GO:0008932">
    <property type="term" value="F:lytic endotransglycosylase activity"/>
    <property type="evidence" value="ECO:0007669"/>
    <property type="project" value="UniProtKB-UniRule"/>
</dbReference>
<dbReference type="KEGG" id="spha:D3Y57_18830"/>
<dbReference type="OrthoDB" id="9814591at2"/>
<proteinExistence type="inferred from homology"/>
<keyword evidence="2 7" id="KW-0812">Transmembrane</keyword>
<evidence type="ECO:0000313" key="9">
    <source>
        <dbReference type="Proteomes" id="UP000276254"/>
    </source>
</evidence>
<dbReference type="PANTHER" id="PTHR30518:SF2">
    <property type="entry name" value="ENDOLYTIC MUREIN TRANSGLYCOSYLASE"/>
    <property type="match status" value="1"/>
</dbReference>
<dbReference type="PANTHER" id="PTHR30518">
    <property type="entry name" value="ENDOLYTIC MUREIN TRANSGLYCOSYLASE"/>
    <property type="match status" value="1"/>
</dbReference>
<keyword evidence="3 7" id="KW-1133">Transmembrane helix</keyword>
<dbReference type="AlphaFoldDB" id="A0A494TDJ3"/>
<sequence>MRRLMIVVLLVVAAFIGITVFRNAAGAPRDINVVIPAGSSLTSAAKTLEQAGAIKSSRAFLTDAKLFGNKDPIKPGEYHITRGMGPESILKLLQSGRTLQRFVIVPEGMPSILVQEKLMATPLLTGEIATPPEGSLLPDAYSYTRGEPRSAIVGRMQKAMQTALANAWKARKPTTAVTTPEAAIILASIVEKETALASERRMVAGVYSNRLKRAMPLQADPTTIYPITHGKPLGRRILRSELQAKNGYNTYRKSGLPIGPITNPGKASILAVLDPAPTQALYFVANGSGGSSFADTLPQHSANVQKFYALRRSRGEM</sequence>
<evidence type="ECO:0000256" key="7">
    <source>
        <dbReference type="HAMAP-Rule" id="MF_02065"/>
    </source>
</evidence>
<evidence type="ECO:0000256" key="4">
    <source>
        <dbReference type="ARBA" id="ARBA00023136"/>
    </source>
</evidence>
<keyword evidence="1 7" id="KW-1003">Cell membrane</keyword>
<comment type="function">
    <text evidence="7">Functions as a peptidoglycan terminase that cleaves nascent peptidoglycan strands endolytically to terminate their elongation.</text>
</comment>
<feature type="site" description="Important for catalytic activity" evidence="7">
    <location>
        <position position="193"/>
    </location>
</feature>
<dbReference type="Gene3D" id="3.30.1490.480">
    <property type="entry name" value="Endolytic murein transglycosylase"/>
    <property type="match status" value="1"/>
</dbReference>
<keyword evidence="7" id="KW-0997">Cell inner membrane</keyword>
<name>A0A494TDJ3_SPHPE</name>
<evidence type="ECO:0000256" key="5">
    <source>
        <dbReference type="ARBA" id="ARBA00023239"/>
    </source>
</evidence>
<dbReference type="HAMAP" id="MF_02065">
    <property type="entry name" value="MltG"/>
    <property type="match status" value="1"/>
</dbReference>
<dbReference type="GO" id="GO:0009252">
    <property type="term" value="P:peptidoglycan biosynthetic process"/>
    <property type="evidence" value="ECO:0007669"/>
    <property type="project" value="UniProtKB-UniRule"/>
</dbReference>
<dbReference type="InterPro" id="IPR003770">
    <property type="entry name" value="MLTG-like"/>
</dbReference>
<keyword evidence="5 7" id="KW-0456">Lyase</keyword>
<dbReference type="GO" id="GO:0005886">
    <property type="term" value="C:plasma membrane"/>
    <property type="evidence" value="ECO:0007669"/>
    <property type="project" value="UniProtKB-UniRule"/>
</dbReference>
<keyword evidence="4 7" id="KW-0472">Membrane</keyword>
<dbReference type="Gene3D" id="3.30.160.60">
    <property type="entry name" value="Classic Zinc Finger"/>
    <property type="match status" value="1"/>
</dbReference>
<evidence type="ECO:0000313" key="8">
    <source>
        <dbReference type="EMBL" id="AYJ87599.1"/>
    </source>
</evidence>